<comment type="caution">
    <text evidence="3">The sequence shown here is derived from an EMBL/GenBank/DDBJ whole genome shotgun (WGS) entry which is preliminary data.</text>
</comment>
<proteinExistence type="predicted"/>
<feature type="chain" id="PRO_5037978881" evidence="2">
    <location>
        <begin position="26"/>
        <end position="104"/>
    </location>
</feature>
<evidence type="ECO:0000256" key="1">
    <source>
        <dbReference type="SAM" id="MobiDB-lite"/>
    </source>
</evidence>
<gene>
    <name evidence="3" type="ORF">HXM80_05010</name>
</gene>
<dbReference type="EMBL" id="JABZQQ010000032">
    <property type="protein sequence ID" value="MBF1265043.1"/>
    <property type="molecule type" value="Genomic_DNA"/>
</dbReference>
<evidence type="ECO:0000313" key="4">
    <source>
        <dbReference type="Proteomes" id="UP000780345"/>
    </source>
</evidence>
<keyword evidence="2" id="KW-0732">Signal</keyword>
<feature type="region of interest" description="Disordered" evidence="1">
    <location>
        <begin position="28"/>
        <end position="104"/>
    </location>
</feature>
<feature type="signal peptide" evidence="2">
    <location>
        <begin position="1"/>
        <end position="25"/>
    </location>
</feature>
<evidence type="ECO:0000256" key="2">
    <source>
        <dbReference type="SAM" id="SignalP"/>
    </source>
</evidence>
<accession>A0A930DIV6</accession>
<organism evidence="3 4">
    <name type="scientific">Neisseria sicca</name>
    <dbReference type="NCBI Taxonomy" id="490"/>
    <lineage>
        <taxon>Bacteria</taxon>
        <taxon>Pseudomonadati</taxon>
        <taxon>Pseudomonadota</taxon>
        <taxon>Betaproteobacteria</taxon>
        <taxon>Neisseriales</taxon>
        <taxon>Neisseriaceae</taxon>
        <taxon>Neisseria</taxon>
    </lineage>
</organism>
<name>A0A930DIV6_NEISI</name>
<feature type="compositionally biased region" description="Basic and acidic residues" evidence="1">
    <location>
        <begin position="49"/>
        <end position="59"/>
    </location>
</feature>
<dbReference type="AlphaFoldDB" id="A0A930DIV6"/>
<reference evidence="3" key="1">
    <citation type="submission" date="2020-04" db="EMBL/GenBank/DDBJ databases">
        <title>Deep metagenomics examines the oral microbiome during advanced dental caries in children, revealing novel taxa and co-occurrences with host molecules.</title>
        <authorList>
            <person name="Baker J.L."/>
            <person name="Morton J.T."/>
            <person name="Dinis M."/>
            <person name="Alvarez R."/>
            <person name="Tran N.C."/>
            <person name="Knight R."/>
            <person name="Edlund A."/>
        </authorList>
    </citation>
    <scope>NUCLEOTIDE SEQUENCE</scope>
    <source>
        <strain evidence="3">JCVI_32_bin.62</strain>
    </source>
</reference>
<dbReference type="Proteomes" id="UP000780345">
    <property type="component" value="Unassembled WGS sequence"/>
</dbReference>
<evidence type="ECO:0000313" key="3">
    <source>
        <dbReference type="EMBL" id="MBF1265043.1"/>
    </source>
</evidence>
<feature type="compositionally biased region" description="Basic residues" evidence="1">
    <location>
        <begin position="37"/>
        <end position="48"/>
    </location>
</feature>
<protein>
    <submittedName>
        <fullName evidence="3">Late embryogeneis abundant protein</fullName>
    </submittedName>
</protein>
<sequence length="104" mass="10444">MKTLSKLTSLVLVSAGLIAAPVAMAQPASGKAATKAGHVHKKANKAKKQANELKQDKAAEAATTEATSVDAEVKAMGEQGQAAAQTAPAVDLEQAPANQTPAAK</sequence>